<accession>A0A914I7I2</accession>
<keyword evidence="3" id="KW-1185">Reference proteome</keyword>
<dbReference type="Pfam" id="PF03057">
    <property type="entry name" value="DUF236"/>
    <property type="match status" value="1"/>
</dbReference>
<dbReference type="AlphaFoldDB" id="A0A914I7I2"/>
<organism evidence="3 4">
    <name type="scientific">Globodera rostochiensis</name>
    <name type="common">Golden nematode worm</name>
    <name type="synonym">Heterodera rostochiensis</name>
    <dbReference type="NCBI Taxonomy" id="31243"/>
    <lineage>
        <taxon>Eukaryota</taxon>
        <taxon>Metazoa</taxon>
        <taxon>Ecdysozoa</taxon>
        <taxon>Nematoda</taxon>
        <taxon>Chromadorea</taxon>
        <taxon>Rhabditida</taxon>
        <taxon>Tylenchina</taxon>
        <taxon>Tylenchomorpha</taxon>
        <taxon>Tylenchoidea</taxon>
        <taxon>Heteroderidae</taxon>
        <taxon>Heteroderinae</taxon>
        <taxon>Globodera</taxon>
    </lineage>
</organism>
<feature type="region of interest" description="Disordered" evidence="1">
    <location>
        <begin position="265"/>
        <end position="294"/>
    </location>
</feature>
<protein>
    <submittedName>
        <fullName evidence="4">Uncharacterized protein</fullName>
    </submittedName>
</protein>
<evidence type="ECO:0000256" key="2">
    <source>
        <dbReference type="SAM" id="Phobius"/>
    </source>
</evidence>
<dbReference type="PANTHER" id="PTHR21592">
    <property type="entry name" value="CHROMOSOME UNDETERMINED SCAFFOLD_25, WHOLE GENOME SHOTGUN SEQUENCE"/>
    <property type="match status" value="1"/>
</dbReference>
<dbReference type="InterPro" id="IPR004296">
    <property type="entry name" value="DUF236"/>
</dbReference>
<name>A0A914I7I2_GLORO</name>
<evidence type="ECO:0000313" key="3">
    <source>
        <dbReference type="Proteomes" id="UP000887572"/>
    </source>
</evidence>
<feature type="compositionally biased region" description="Low complexity" evidence="1">
    <location>
        <begin position="225"/>
        <end position="242"/>
    </location>
</feature>
<evidence type="ECO:0000256" key="1">
    <source>
        <dbReference type="SAM" id="MobiDB-lite"/>
    </source>
</evidence>
<sequence>MMDEADFPHPRGDIRLTFVGHQLQRGRKQRIFDSPAPGNSHFVPSSLLCWRGQQIICAVPPGHVAFGVRGLSPNSICTLQDTTKRTHNVVRTISKAMVVFLFVPLQLVLIAVASVLVIIVQCCGCKRKDAVPGMPVPGSVPSVAANNQAPRAPMVPVAGNDPNYGTLANLDKNIFAAKNSSAGKPMPMPVPMTMFSPQKTQAQMMMPSSPRTQAQMMMPSSPRTQAQMMMPSPQRPQAQQAPVAGNDPNYGTLANLDANIFANKTAAGKPSTPSPQRPQAQQAPVAGNDPNYGTLANLDANIFANKKAAGKPSTPSPQRPQAQQAAVAGNDPNYGTLANLDANIFANKKTPAPAAGGRANVTQQAPVAGNDPNYGTLANLDANIFNARR</sequence>
<dbReference type="Proteomes" id="UP000887572">
    <property type="component" value="Unplaced"/>
</dbReference>
<dbReference type="WBParaSite" id="Gr19_v10_g7348.t1">
    <property type="protein sequence ID" value="Gr19_v10_g7348.t1"/>
    <property type="gene ID" value="Gr19_v10_g7348"/>
</dbReference>
<evidence type="ECO:0000313" key="4">
    <source>
        <dbReference type="WBParaSite" id="Gr19_v10_g7348.t1"/>
    </source>
</evidence>
<feature type="region of interest" description="Disordered" evidence="1">
    <location>
        <begin position="352"/>
        <end position="375"/>
    </location>
</feature>
<reference evidence="4" key="1">
    <citation type="submission" date="2022-11" db="UniProtKB">
        <authorList>
            <consortium name="WormBaseParasite"/>
        </authorList>
    </citation>
    <scope>IDENTIFICATION</scope>
</reference>
<feature type="region of interest" description="Disordered" evidence="1">
    <location>
        <begin position="224"/>
        <end position="252"/>
    </location>
</feature>
<keyword evidence="2" id="KW-1133">Transmembrane helix</keyword>
<proteinExistence type="predicted"/>
<keyword evidence="2" id="KW-0472">Membrane</keyword>
<keyword evidence="2" id="KW-0812">Transmembrane</keyword>
<feature type="transmembrane region" description="Helical" evidence="2">
    <location>
        <begin position="98"/>
        <end position="120"/>
    </location>
</feature>
<dbReference type="PANTHER" id="PTHR21592:SF23">
    <property type="entry name" value="DAUER UP-REGULATED"/>
    <property type="match status" value="1"/>
</dbReference>